<evidence type="ECO:0000256" key="1">
    <source>
        <dbReference type="SAM" id="MobiDB-lite"/>
    </source>
</evidence>
<feature type="transmembrane region" description="Helical" evidence="2">
    <location>
        <begin position="17"/>
        <end position="38"/>
    </location>
</feature>
<keyword evidence="2" id="KW-0812">Transmembrane</keyword>
<accession>A0A0F9J2Y7</accession>
<dbReference type="InterPro" id="IPR029045">
    <property type="entry name" value="ClpP/crotonase-like_dom_sf"/>
</dbReference>
<keyword evidence="2" id="KW-1133">Transmembrane helix</keyword>
<gene>
    <name evidence="3" type="ORF">LCGC14_1806030</name>
</gene>
<dbReference type="Gene3D" id="3.90.226.10">
    <property type="entry name" value="2-enoyl-CoA Hydratase, Chain A, domain 1"/>
    <property type="match status" value="1"/>
</dbReference>
<organism evidence="3">
    <name type="scientific">marine sediment metagenome</name>
    <dbReference type="NCBI Taxonomy" id="412755"/>
    <lineage>
        <taxon>unclassified sequences</taxon>
        <taxon>metagenomes</taxon>
        <taxon>ecological metagenomes</taxon>
    </lineage>
</organism>
<evidence type="ECO:0000256" key="2">
    <source>
        <dbReference type="SAM" id="Phobius"/>
    </source>
</evidence>
<proteinExistence type="predicted"/>
<sequence>MSESTPPDLGTTGKPPIVGRVLIGVLIFQLGLAVLLFWGDLGEGLRLPGFGPQAPELTEPIRPGDQTRRFRPERAPSPGQPMPETALPDRLVLTPVSGGRAALLEGAIEAGDAERIVKQLSELTPPPEELYLNSPGGSVRDALELGRHLRREGFHTALRDGDICYSACPYLLAAGETRTVPDSASVGVHQHYFGKSTLLPAFVAIEDIQRGQGEVMRYLDDMGIDPLVMQHALVTPPDEIYVLLPEELRRYGFIPEVE</sequence>
<dbReference type="SUPFAM" id="SSF52096">
    <property type="entry name" value="ClpP/crotonase"/>
    <property type="match status" value="1"/>
</dbReference>
<feature type="region of interest" description="Disordered" evidence="1">
    <location>
        <begin position="51"/>
        <end position="86"/>
    </location>
</feature>
<protein>
    <recommendedName>
        <fullName evidence="4">Periplasmic protein-like protein</fullName>
    </recommendedName>
</protein>
<name>A0A0F9J2Y7_9ZZZZ</name>
<feature type="compositionally biased region" description="Basic and acidic residues" evidence="1">
    <location>
        <begin position="65"/>
        <end position="74"/>
    </location>
</feature>
<keyword evidence="2" id="KW-0472">Membrane</keyword>
<evidence type="ECO:0008006" key="4">
    <source>
        <dbReference type="Google" id="ProtNLM"/>
    </source>
</evidence>
<reference evidence="3" key="1">
    <citation type="journal article" date="2015" name="Nature">
        <title>Complex archaea that bridge the gap between prokaryotes and eukaryotes.</title>
        <authorList>
            <person name="Spang A."/>
            <person name="Saw J.H."/>
            <person name="Jorgensen S.L."/>
            <person name="Zaremba-Niedzwiedzka K."/>
            <person name="Martijn J."/>
            <person name="Lind A.E."/>
            <person name="van Eijk R."/>
            <person name="Schleper C."/>
            <person name="Guy L."/>
            <person name="Ettema T.J."/>
        </authorList>
    </citation>
    <scope>NUCLEOTIDE SEQUENCE</scope>
</reference>
<comment type="caution">
    <text evidence="3">The sequence shown here is derived from an EMBL/GenBank/DDBJ whole genome shotgun (WGS) entry which is preliminary data.</text>
</comment>
<dbReference type="EMBL" id="LAZR01017470">
    <property type="protein sequence ID" value="KKM00276.1"/>
    <property type="molecule type" value="Genomic_DNA"/>
</dbReference>
<evidence type="ECO:0000313" key="3">
    <source>
        <dbReference type="EMBL" id="KKM00276.1"/>
    </source>
</evidence>
<dbReference type="AlphaFoldDB" id="A0A0F9J2Y7"/>